<accession>A0A6T6FWA0</accession>
<dbReference type="Pfam" id="PF17784">
    <property type="entry name" value="Sulfotransfer_4"/>
    <property type="match status" value="1"/>
</dbReference>
<organism evidence="3">
    <name type="scientific">Craspedostauros australis</name>
    <dbReference type="NCBI Taxonomy" id="1486917"/>
    <lineage>
        <taxon>Eukaryota</taxon>
        <taxon>Sar</taxon>
        <taxon>Stramenopiles</taxon>
        <taxon>Ochrophyta</taxon>
        <taxon>Bacillariophyta</taxon>
        <taxon>Bacillariophyceae</taxon>
        <taxon>Bacillariophycidae</taxon>
        <taxon>Naviculales</taxon>
        <taxon>Naviculaceae</taxon>
        <taxon>Craspedostauros</taxon>
    </lineage>
</organism>
<dbReference type="SUPFAM" id="SSF52540">
    <property type="entry name" value="P-loop containing nucleoside triphosphate hydrolases"/>
    <property type="match status" value="1"/>
</dbReference>
<evidence type="ECO:0000256" key="1">
    <source>
        <dbReference type="SAM" id="Phobius"/>
    </source>
</evidence>
<evidence type="ECO:0000313" key="3">
    <source>
        <dbReference type="EMBL" id="CAD8335966.1"/>
    </source>
</evidence>
<dbReference type="AlphaFoldDB" id="A0A6T6FWA0"/>
<keyword evidence="1" id="KW-0812">Transmembrane</keyword>
<protein>
    <recommendedName>
        <fullName evidence="4">Sulfotransferase domain-containing protein</fullName>
    </recommendedName>
</protein>
<keyword evidence="1" id="KW-0472">Membrane</keyword>
<sequence>MRRGATSNFASGSWQELVHDVYIGTITGASHFPYFLKTWTVEYILLPFLQITRLSSVLFPSLVQDQQAISDQSQSHQPKDLKVVGIGFGRTGTYSLTLALEELGYPTLHTQHLYENKDIQQMWSDLIFNPSLAKGRAELGTPDFDVITRHGYEATTDFPMALYYDQIHERYPDCKFILTTRDNSEKWFKSWDTLTKTITAPTYYGGWFISGVRHYSVYLRWLFAVVNKDDSFLTSNRPKMLQYKQAAVDSYETHNQRVRELIPSHQLLDYSVKQGWQPICDFLEIADCPTTPFPKTNSARSVQVQAVSGALVPLILVLFCVFTLFTRVFQFATGMTPLSWLQFQRDVALPRMVNRVFLNAKHPQDHHEHSVSKAGKVKSS</sequence>
<dbReference type="InterPro" id="IPR027417">
    <property type="entry name" value="P-loop_NTPase"/>
</dbReference>
<evidence type="ECO:0000313" key="2">
    <source>
        <dbReference type="EMBL" id="CAD8335965.1"/>
    </source>
</evidence>
<dbReference type="PANTHER" id="PTHR36978">
    <property type="entry name" value="P-LOOP CONTAINING NUCLEOTIDE TRIPHOSPHATE HYDROLASE"/>
    <property type="match status" value="1"/>
</dbReference>
<keyword evidence="1" id="KW-1133">Transmembrane helix</keyword>
<gene>
    <name evidence="2" type="ORF">CAUS1442_LOCUS8093</name>
    <name evidence="3" type="ORF">CAUS1442_LOCUS8094</name>
</gene>
<proteinExistence type="predicted"/>
<dbReference type="PANTHER" id="PTHR36978:SF4">
    <property type="entry name" value="P-LOOP CONTAINING NUCLEOSIDE TRIPHOSPHATE HYDROLASE PROTEIN"/>
    <property type="match status" value="1"/>
</dbReference>
<name>A0A6T6FWA0_9STRA</name>
<dbReference type="Gene3D" id="3.40.50.300">
    <property type="entry name" value="P-loop containing nucleotide triphosphate hydrolases"/>
    <property type="match status" value="1"/>
</dbReference>
<dbReference type="EMBL" id="HBEF01012872">
    <property type="protein sequence ID" value="CAD8335966.1"/>
    <property type="molecule type" value="Transcribed_RNA"/>
</dbReference>
<dbReference type="EMBL" id="HBEF01012871">
    <property type="protein sequence ID" value="CAD8335965.1"/>
    <property type="molecule type" value="Transcribed_RNA"/>
</dbReference>
<evidence type="ECO:0008006" key="4">
    <source>
        <dbReference type="Google" id="ProtNLM"/>
    </source>
</evidence>
<reference evidence="3" key="1">
    <citation type="submission" date="2021-01" db="EMBL/GenBank/DDBJ databases">
        <authorList>
            <person name="Corre E."/>
            <person name="Pelletier E."/>
            <person name="Niang G."/>
            <person name="Scheremetjew M."/>
            <person name="Finn R."/>
            <person name="Kale V."/>
            <person name="Holt S."/>
            <person name="Cochrane G."/>
            <person name="Meng A."/>
            <person name="Brown T."/>
            <person name="Cohen L."/>
        </authorList>
    </citation>
    <scope>NUCLEOTIDE SEQUENCE</scope>
    <source>
        <strain evidence="3">CCMP3328</strain>
    </source>
</reference>
<dbReference type="InterPro" id="IPR040632">
    <property type="entry name" value="Sulfotransfer_4"/>
</dbReference>
<feature type="transmembrane region" description="Helical" evidence="1">
    <location>
        <begin position="306"/>
        <end position="325"/>
    </location>
</feature>